<sequence length="350" mass="37588">MGRELFKPVPSSTKPQSNASILARFRTAKSRHQPDRRGAQISANDRKSFVTRETPRTDSCFVSERLAMDDLVQIARCAGGKSVLRLTGVCLLTLLFAIASPAHSTHRPVDDLADVDLQLILAVDVSPSMSKVEQKVQRDGYVGAFRHADIARALKSGERGRIAVLYLEWAGPRQQTVVMPWTIVESLDDALILADRLAALPLTEGRGTSISGALSAAHALFAKSGLRSPRRVIDVSGDGPNNAGLPLQLVHDALTTGGVTINGLAISLRAADTLDSFGPHFIELYYESCVIGGSNAFVVTVENTADFANAIRKKLVNEIAGLSAKVQPATYRSHSRPVVDCDTIGETPGR</sequence>
<dbReference type="Proteomes" id="UP000000552">
    <property type="component" value="Chromosome"/>
</dbReference>
<dbReference type="DNASU" id="1226741"/>
<evidence type="ECO:0000313" key="2">
    <source>
        <dbReference type="EMBL" id="BAB49866.1"/>
    </source>
</evidence>
<dbReference type="EMBL" id="BA000012">
    <property type="protein sequence ID" value="BAB49866.1"/>
    <property type="molecule type" value="Genomic_DNA"/>
</dbReference>
<protein>
    <submittedName>
        <fullName evidence="2">Msr8629 protein</fullName>
    </submittedName>
</protein>
<dbReference type="AlphaFoldDB" id="Q98HK0"/>
<dbReference type="HOGENOM" id="CLU_064451_0_0_5"/>
<dbReference type="InterPro" id="IPR036465">
    <property type="entry name" value="vWFA_dom_sf"/>
</dbReference>
<gene>
    <name evidence="2" type="ordered locus">msr8629</name>
</gene>
<reference evidence="2 3" key="1">
    <citation type="journal article" date="2000" name="DNA Res.">
        <title>Complete genome structure of the nitrogen-fixing symbiotic bacterium Mesorhizobium loti.</title>
        <authorList>
            <person name="Kaneko T."/>
            <person name="Nakamura Y."/>
            <person name="Sato S."/>
            <person name="Asamizu E."/>
            <person name="Kato T."/>
            <person name="Sasamoto S."/>
            <person name="Watanabe A."/>
            <person name="Idesawa K."/>
            <person name="Ishikawa A."/>
            <person name="Kawashima K."/>
            <person name="Kimura T."/>
            <person name="Kishida Y."/>
            <person name="Kiyokawa C."/>
            <person name="Kohara M."/>
            <person name="Matsumoto M."/>
            <person name="Matsuno A."/>
            <person name="Mochizuki Y."/>
            <person name="Nakayama S."/>
            <person name="Nakazaki N."/>
            <person name="Shimpo S."/>
            <person name="Sugimoto M."/>
            <person name="Takeuchi C."/>
            <person name="Yamada M."/>
            <person name="Tabata S."/>
        </authorList>
    </citation>
    <scope>NUCLEOTIDE SEQUENCE [LARGE SCALE GENOMIC DNA]</scope>
    <source>
        <strain evidence="3">LMG 29417 / CECT 9101 / MAFF 303099</strain>
    </source>
</reference>
<feature type="region of interest" description="Disordered" evidence="1">
    <location>
        <begin position="26"/>
        <end position="50"/>
    </location>
</feature>
<dbReference type="Pfam" id="PF06707">
    <property type="entry name" value="DUF1194"/>
    <property type="match status" value="1"/>
</dbReference>
<feature type="compositionally biased region" description="Basic and acidic residues" evidence="1">
    <location>
        <begin position="32"/>
        <end position="50"/>
    </location>
</feature>
<accession>Q98HK0</accession>
<dbReference type="CDD" id="cd00198">
    <property type="entry name" value="vWFA"/>
    <property type="match status" value="1"/>
</dbReference>
<name>Q98HK0_RHILO</name>
<dbReference type="eggNOG" id="COG2304">
    <property type="taxonomic scope" value="Bacteria"/>
</dbReference>
<evidence type="ECO:0000313" key="3">
    <source>
        <dbReference type="Proteomes" id="UP000000552"/>
    </source>
</evidence>
<dbReference type="Gene3D" id="3.40.50.410">
    <property type="entry name" value="von Willebrand factor, type A domain"/>
    <property type="match status" value="1"/>
</dbReference>
<evidence type="ECO:0000256" key="1">
    <source>
        <dbReference type="SAM" id="MobiDB-lite"/>
    </source>
</evidence>
<proteinExistence type="predicted"/>
<organism evidence="2 3">
    <name type="scientific">Mesorhizobium japonicum (strain LMG 29417 / CECT 9101 / MAFF 303099)</name>
    <name type="common">Mesorhizobium loti (strain MAFF 303099)</name>
    <dbReference type="NCBI Taxonomy" id="266835"/>
    <lineage>
        <taxon>Bacteria</taxon>
        <taxon>Pseudomonadati</taxon>
        <taxon>Pseudomonadota</taxon>
        <taxon>Alphaproteobacteria</taxon>
        <taxon>Hyphomicrobiales</taxon>
        <taxon>Phyllobacteriaceae</taxon>
        <taxon>Mesorhizobium</taxon>
    </lineage>
</organism>
<dbReference type="KEGG" id="mlo:msr8629"/>
<dbReference type="InterPro" id="IPR010607">
    <property type="entry name" value="DUF1194"/>
</dbReference>
<dbReference type="SUPFAM" id="SSF53300">
    <property type="entry name" value="vWA-like"/>
    <property type="match status" value="1"/>
</dbReference>